<sequence length="323" mass="33649">MYTRMLKCAAAGLISLAGLAATPAAQAQSGATSLVVAFPAGGPADSLARVIAQQLNEKLKQPVLVENKPGGNGAIAATFVGRSRPDGQTLFLSSVGAISINPGLYPKLIYDPINDFKPISLLVSVPEVLIVGQDSPYKTAQDFLAKAKGEGLSMASSGVGSMPHMAIVQLKNATGAKILHVPYKGAAPAITDTLGGQVAGFIGDISGLMPQIQSGKARALAIAAPKRSPLLPDVPTFDELGVPNVYANNWYGLFAPKGTPDAKIEELNRMVREAMDSQALKNYAAATGVELSPTTPRQFADLVAADTRKWGDLSRAEGIQMNN</sequence>
<dbReference type="Gene3D" id="3.40.190.10">
    <property type="entry name" value="Periplasmic binding protein-like II"/>
    <property type="match status" value="1"/>
</dbReference>
<dbReference type="PANTHER" id="PTHR42928:SF5">
    <property type="entry name" value="BLR1237 PROTEIN"/>
    <property type="match status" value="1"/>
</dbReference>
<evidence type="ECO:0008006" key="5">
    <source>
        <dbReference type="Google" id="ProtNLM"/>
    </source>
</evidence>
<dbReference type="AlphaFoldDB" id="A0A1W6Z0I1"/>
<dbReference type="RefSeq" id="WP_086072363.1">
    <property type="nucleotide sequence ID" value="NZ_CP021109.1"/>
</dbReference>
<accession>A0A1W6Z0I1</accession>
<reference evidence="3 4" key="1">
    <citation type="submission" date="2017-05" db="EMBL/GenBank/DDBJ databases">
        <title>Complete and WGS of Bordetella genogroups.</title>
        <authorList>
            <person name="Spilker T."/>
            <person name="LiPuma J."/>
        </authorList>
    </citation>
    <scope>NUCLEOTIDE SEQUENCE [LARGE SCALE GENOMIC DNA]</scope>
    <source>
        <strain evidence="3 4">AU17164</strain>
    </source>
</reference>
<comment type="similarity">
    <text evidence="1">Belongs to the UPF0065 (bug) family.</text>
</comment>
<dbReference type="Pfam" id="PF03401">
    <property type="entry name" value="TctC"/>
    <property type="match status" value="1"/>
</dbReference>
<evidence type="ECO:0000313" key="4">
    <source>
        <dbReference type="Proteomes" id="UP000194139"/>
    </source>
</evidence>
<dbReference type="Gene3D" id="3.40.190.150">
    <property type="entry name" value="Bordetella uptake gene, domain 1"/>
    <property type="match status" value="1"/>
</dbReference>
<keyword evidence="2" id="KW-0732">Signal</keyword>
<dbReference type="SUPFAM" id="SSF53850">
    <property type="entry name" value="Periplasmic binding protein-like II"/>
    <property type="match status" value="1"/>
</dbReference>
<feature type="signal peptide" evidence="2">
    <location>
        <begin position="1"/>
        <end position="27"/>
    </location>
</feature>
<keyword evidence="4" id="KW-1185">Reference proteome</keyword>
<dbReference type="CDD" id="cd07012">
    <property type="entry name" value="PBP2_Bug_TTT"/>
    <property type="match status" value="1"/>
</dbReference>
<dbReference type="PIRSF" id="PIRSF017082">
    <property type="entry name" value="YflP"/>
    <property type="match status" value="1"/>
</dbReference>
<name>A0A1W6Z0I1_9BORD</name>
<dbReference type="InterPro" id="IPR042100">
    <property type="entry name" value="Bug_dom1"/>
</dbReference>
<protein>
    <recommendedName>
        <fullName evidence="5">ABC transporter substrate-binding protein</fullName>
    </recommendedName>
</protein>
<feature type="chain" id="PRO_5010852160" description="ABC transporter substrate-binding protein" evidence="2">
    <location>
        <begin position="28"/>
        <end position="323"/>
    </location>
</feature>
<dbReference type="InterPro" id="IPR005064">
    <property type="entry name" value="BUG"/>
</dbReference>
<evidence type="ECO:0000313" key="3">
    <source>
        <dbReference type="EMBL" id="ARP86629.1"/>
    </source>
</evidence>
<proteinExistence type="inferred from homology"/>
<gene>
    <name evidence="3" type="ORF">CAL13_10735</name>
</gene>
<dbReference type="Proteomes" id="UP000194139">
    <property type="component" value="Chromosome"/>
</dbReference>
<dbReference type="PANTHER" id="PTHR42928">
    <property type="entry name" value="TRICARBOXYLATE-BINDING PROTEIN"/>
    <property type="match status" value="1"/>
</dbReference>
<dbReference type="EMBL" id="CP021109">
    <property type="protein sequence ID" value="ARP86629.1"/>
    <property type="molecule type" value="Genomic_DNA"/>
</dbReference>
<organism evidence="3 4">
    <name type="scientific">Bordetella genomosp. 9</name>
    <dbReference type="NCBI Taxonomy" id="1416803"/>
    <lineage>
        <taxon>Bacteria</taxon>
        <taxon>Pseudomonadati</taxon>
        <taxon>Pseudomonadota</taxon>
        <taxon>Betaproteobacteria</taxon>
        <taxon>Burkholderiales</taxon>
        <taxon>Alcaligenaceae</taxon>
        <taxon>Bordetella</taxon>
    </lineage>
</organism>
<evidence type="ECO:0000256" key="2">
    <source>
        <dbReference type="SAM" id="SignalP"/>
    </source>
</evidence>
<evidence type="ECO:0000256" key="1">
    <source>
        <dbReference type="ARBA" id="ARBA00006987"/>
    </source>
</evidence>